<sequence>MPSPQAMLGAVLLRSYRTFNFAMDTRAPVALEPHHSVYNDFNCALCMPRTLAACNECGSQALDG</sequence>
<reference evidence="1 2" key="1">
    <citation type="submission" date="2013-11" db="EMBL/GenBank/DDBJ databases">
        <title>The Genome Sequence of Phytophthora parasitica P1976.</title>
        <authorList>
            <consortium name="The Broad Institute Genomics Platform"/>
            <person name="Russ C."/>
            <person name="Tyler B."/>
            <person name="Panabieres F."/>
            <person name="Shan W."/>
            <person name="Tripathy S."/>
            <person name="Grunwald N."/>
            <person name="Machado M."/>
            <person name="Johnson C.S."/>
            <person name="Walker B."/>
            <person name="Young S."/>
            <person name="Zeng Q."/>
            <person name="Gargeya S."/>
            <person name="Fitzgerald M."/>
            <person name="Haas B."/>
            <person name="Abouelleil A."/>
            <person name="Allen A.W."/>
            <person name="Alvarado L."/>
            <person name="Arachchi H.M."/>
            <person name="Berlin A.M."/>
            <person name="Chapman S.B."/>
            <person name="Gainer-Dewar J."/>
            <person name="Goldberg J."/>
            <person name="Griggs A."/>
            <person name="Gujja S."/>
            <person name="Hansen M."/>
            <person name="Howarth C."/>
            <person name="Imamovic A."/>
            <person name="Ireland A."/>
            <person name="Larimer J."/>
            <person name="McCowan C."/>
            <person name="Murphy C."/>
            <person name="Pearson M."/>
            <person name="Poon T.W."/>
            <person name="Priest M."/>
            <person name="Roberts A."/>
            <person name="Saif S."/>
            <person name="Shea T."/>
            <person name="Sisk P."/>
            <person name="Sykes S."/>
            <person name="Wortman J."/>
            <person name="Nusbaum C."/>
            <person name="Birren B."/>
        </authorList>
    </citation>
    <scope>NUCLEOTIDE SEQUENCE [LARGE SCALE GENOMIC DNA]</scope>
    <source>
        <strain evidence="1 2">P1976</strain>
    </source>
</reference>
<comment type="caution">
    <text evidence="1">The sequence shown here is derived from an EMBL/GenBank/DDBJ whole genome shotgun (WGS) entry which is preliminary data.</text>
</comment>
<dbReference type="AlphaFoldDB" id="A0A080ZTE1"/>
<proteinExistence type="predicted"/>
<evidence type="ECO:0000313" key="2">
    <source>
        <dbReference type="Proteomes" id="UP000028582"/>
    </source>
</evidence>
<evidence type="ECO:0000313" key="1">
    <source>
        <dbReference type="EMBL" id="ETO69902.1"/>
    </source>
</evidence>
<organism evidence="1 2">
    <name type="scientific">Phytophthora nicotianae P1976</name>
    <dbReference type="NCBI Taxonomy" id="1317066"/>
    <lineage>
        <taxon>Eukaryota</taxon>
        <taxon>Sar</taxon>
        <taxon>Stramenopiles</taxon>
        <taxon>Oomycota</taxon>
        <taxon>Peronosporomycetes</taxon>
        <taxon>Peronosporales</taxon>
        <taxon>Peronosporaceae</taxon>
        <taxon>Phytophthora</taxon>
    </lineage>
</organism>
<name>A0A080ZTE1_PHYNI</name>
<dbReference type="EMBL" id="ANJA01002462">
    <property type="protein sequence ID" value="ETO69902.1"/>
    <property type="molecule type" value="Genomic_DNA"/>
</dbReference>
<protein>
    <submittedName>
        <fullName evidence="1">Uncharacterized protein</fullName>
    </submittedName>
</protein>
<accession>A0A080ZTE1</accession>
<dbReference type="Proteomes" id="UP000028582">
    <property type="component" value="Unassembled WGS sequence"/>
</dbReference>
<gene>
    <name evidence="1" type="ORF">F444_13581</name>
</gene>